<dbReference type="GO" id="GO:0005737">
    <property type="term" value="C:cytoplasm"/>
    <property type="evidence" value="ECO:0007669"/>
    <property type="project" value="TreeGrafter"/>
</dbReference>
<dbReference type="PROSITE" id="PS50206">
    <property type="entry name" value="RHODANESE_3"/>
    <property type="match status" value="1"/>
</dbReference>
<feature type="region of interest" description="Disordered" evidence="1">
    <location>
        <begin position="1"/>
        <end position="24"/>
    </location>
</feature>
<evidence type="ECO:0000256" key="1">
    <source>
        <dbReference type="SAM" id="MobiDB-lite"/>
    </source>
</evidence>
<comment type="caution">
    <text evidence="3">The sequence shown here is derived from an EMBL/GenBank/DDBJ whole genome shotgun (WGS) entry which is preliminary data.</text>
</comment>
<keyword evidence="4" id="KW-1185">Reference proteome</keyword>
<reference evidence="3" key="1">
    <citation type="submission" date="2023-06" db="EMBL/GenBank/DDBJ databases">
        <title>Genome-scale phylogeny and comparative genomics of the fungal order Sordariales.</title>
        <authorList>
            <consortium name="Lawrence Berkeley National Laboratory"/>
            <person name="Hensen N."/>
            <person name="Bonometti L."/>
            <person name="Westerberg I."/>
            <person name="Brannstrom I.O."/>
            <person name="Guillou S."/>
            <person name="Cros-Aarteil S."/>
            <person name="Calhoun S."/>
            <person name="Haridas S."/>
            <person name="Kuo A."/>
            <person name="Mondo S."/>
            <person name="Pangilinan J."/>
            <person name="Riley R."/>
            <person name="Labutti K."/>
            <person name="Andreopoulos B."/>
            <person name="Lipzen A."/>
            <person name="Chen C."/>
            <person name="Yanf M."/>
            <person name="Daum C."/>
            <person name="Ng V."/>
            <person name="Clum A."/>
            <person name="Steindorff A."/>
            <person name="Ohm R."/>
            <person name="Martin F."/>
            <person name="Silar P."/>
            <person name="Natvig D."/>
            <person name="Lalanne C."/>
            <person name="Gautier V."/>
            <person name="Ament-Velasquez S.L."/>
            <person name="Kruys A."/>
            <person name="Hutchinson M.I."/>
            <person name="Powell A.J."/>
            <person name="Barry K."/>
            <person name="Miller A.N."/>
            <person name="Grigoriev I.V."/>
            <person name="Debuchy R."/>
            <person name="Gladieux P."/>
            <person name="Thoren M.H."/>
            <person name="Johannesson H."/>
        </authorList>
    </citation>
    <scope>NUCLEOTIDE SEQUENCE</scope>
    <source>
        <strain evidence="3">SMH4607-1</strain>
    </source>
</reference>
<dbReference type="Proteomes" id="UP001172102">
    <property type="component" value="Unassembled WGS sequence"/>
</dbReference>
<dbReference type="PANTHER" id="PTHR10828">
    <property type="entry name" value="M-PHASE INDUCER PHOSPHATASE DUAL SPECIFICITY PHOSPHATASE CDC25"/>
    <property type="match status" value="1"/>
</dbReference>
<dbReference type="InterPro" id="IPR036873">
    <property type="entry name" value="Rhodanese-like_dom_sf"/>
</dbReference>
<name>A0AA40E357_9PEZI</name>
<protein>
    <submittedName>
        <fullName evidence="3">Rhodanese-like domain-containing protein</fullName>
    </submittedName>
</protein>
<dbReference type="EMBL" id="JAUKUA010000002">
    <property type="protein sequence ID" value="KAK0725345.1"/>
    <property type="molecule type" value="Genomic_DNA"/>
</dbReference>
<evidence type="ECO:0000313" key="3">
    <source>
        <dbReference type="EMBL" id="KAK0725345.1"/>
    </source>
</evidence>
<dbReference type="SUPFAM" id="SSF52821">
    <property type="entry name" value="Rhodanese/Cell cycle control phosphatase"/>
    <property type="match status" value="1"/>
</dbReference>
<proteinExistence type="predicted"/>
<evidence type="ECO:0000313" key="4">
    <source>
        <dbReference type="Proteomes" id="UP001172102"/>
    </source>
</evidence>
<gene>
    <name evidence="3" type="ORF">B0H67DRAFT_482983</name>
</gene>
<dbReference type="GO" id="GO:0004725">
    <property type="term" value="F:protein tyrosine phosphatase activity"/>
    <property type="evidence" value="ECO:0007669"/>
    <property type="project" value="TreeGrafter"/>
</dbReference>
<sequence>MASSTKTQNAAPWHAAYPAPKSPPKGMSREAVLEMMKEAVAGKDYVLVDLRRADHEGGTIRGSINLPAQSLYPTLPTLHTMFKAAGIRKVLWYCASSRGRGTRAAGWFSDYLADHGDVDIQSLVLEGGIAGWAAGGSDYVTWLDEYDESFWLGAK</sequence>
<feature type="domain" description="Rhodanese" evidence="2">
    <location>
        <begin position="41"/>
        <end position="141"/>
    </location>
</feature>
<evidence type="ECO:0000259" key="2">
    <source>
        <dbReference type="PROSITE" id="PS50206"/>
    </source>
</evidence>
<dbReference type="InterPro" id="IPR001763">
    <property type="entry name" value="Rhodanese-like_dom"/>
</dbReference>
<dbReference type="Gene3D" id="3.40.250.10">
    <property type="entry name" value="Rhodanese-like domain"/>
    <property type="match status" value="1"/>
</dbReference>
<dbReference type="GO" id="GO:0005634">
    <property type="term" value="C:nucleus"/>
    <property type="evidence" value="ECO:0007669"/>
    <property type="project" value="TreeGrafter"/>
</dbReference>
<dbReference type="SMART" id="SM00450">
    <property type="entry name" value="RHOD"/>
    <property type="match status" value="1"/>
</dbReference>
<dbReference type="Pfam" id="PF00581">
    <property type="entry name" value="Rhodanese"/>
    <property type="match status" value="1"/>
</dbReference>
<organism evidence="3 4">
    <name type="scientific">Lasiosphaeris hirsuta</name>
    <dbReference type="NCBI Taxonomy" id="260670"/>
    <lineage>
        <taxon>Eukaryota</taxon>
        <taxon>Fungi</taxon>
        <taxon>Dikarya</taxon>
        <taxon>Ascomycota</taxon>
        <taxon>Pezizomycotina</taxon>
        <taxon>Sordariomycetes</taxon>
        <taxon>Sordariomycetidae</taxon>
        <taxon>Sordariales</taxon>
        <taxon>Lasiosphaeriaceae</taxon>
        <taxon>Lasiosphaeris</taxon>
    </lineage>
</organism>
<dbReference type="PANTHER" id="PTHR10828:SF50">
    <property type="entry name" value="REDUCTASE (ARC2), PUTATIVE (AFU_ORTHOLOGUE AFUA_6G13400)-RELATED"/>
    <property type="match status" value="1"/>
</dbReference>
<feature type="compositionally biased region" description="Polar residues" evidence="1">
    <location>
        <begin position="1"/>
        <end position="10"/>
    </location>
</feature>
<dbReference type="AlphaFoldDB" id="A0AA40E357"/>
<accession>A0AA40E357</accession>